<keyword evidence="9" id="KW-0479">Metal-binding</keyword>
<dbReference type="SUPFAM" id="SSF161093">
    <property type="entry name" value="MgtE membrane domain-like"/>
    <property type="match status" value="1"/>
</dbReference>
<feature type="transmembrane region" description="Helical" evidence="9">
    <location>
        <begin position="422"/>
        <end position="450"/>
    </location>
</feature>
<sequence>MPADSSRSQQHLKAINRALASGTYSQVRQLINNLPGAEVAHLLESSPPREREILWQLLNKEQETEVLQYLGEEVRVELLRNLSTDELVSLVEELDTDDLADLLQELPDHVTSQVMASLDEQNRERLEHVMSYPVDTAGGIMNTDVITVRPEITFEVVQRYLRLRGEIPRTTDNLAVVNRKNQFIGLLPLTKVLISDPGTTVREAMITDIQSIPATMPDSEVAKIFERHDLVTAPVIDEDGMLVGRITIDDVVDVIMEEADHSLMSMAGLDDDEDTFGSVWQTARRRALWLGINLLTALAASAVIGLFEATLEKVVALAILMPIVASMGGIAGSQTLTLVIRAMALGQIQSNNTRYLLFKELSVGAINGLLWATVIGITAGLWFKDPSIGLVIGVAMVINLIMAACAGALLPMIMKKMGIDPALAGSVVLTTITDIVGFMAFLGLATVLYANLLT</sequence>
<dbReference type="Proteomes" id="UP000029444">
    <property type="component" value="Unassembled WGS sequence"/>
</dbReference>
<dbReference type="STRING" id="1177154.Y5S_01415"/>
<dbReference type="RefSeq" id="WP_035231680.1">
    <property type="nucleotide sequence ID" value="NZ_ARXV01000004.1"/>
</dbReference>
<dbReference type="InterPro" id="IPR046342">
    <property type="entry name" value="CBS_dom_sf"/>
</dbReference>
<comment type="caution">
    <text evidence="11">The sequence shown here is derived from an EMBL/GenBank/DDBJ whole genome shotgun (WGS) entry which is preliminary data.</text>
</comment>
<comment type="function">
    <text evidence="9">Acts as a magnesium transporter.</text>
</comment>
<evidence type="ECO:0000259" key="10">
    <source>
        <dbReference type="PROSITE" id="PS51371"/>
    </source>
</evidence>
<dbReference type="SUPFAM" id="SSF54631">
    <property type="entry name" value="CBS-domain pair"/>
    <property type="match status" value="1"/>
</dbReference>
<dbReference type="NCBIfam" id="TIGR00400">
    <property type="entry name" value="mgtE"/>
    <property type="match status" value="1"/>
</dbReference>
<evidence type="ECO:0000313" key="12">
    <source>
        <dbReference type="Proteomes" id="UP000029444"/>
    </source>
</evidence>
<dbReference type="SMART" id="SM00924">
    <property type="entry name" value="MgtE_N"/>
    <property type="match status" value="1"/>
</dbReference>
<dbReference type="OrthoDB" id="9790355at2"/>
<keyword evidence="7 9" id="KW-0472">Membrane</keyword>
<dbReference type="SUPFAM" id="SSF158791">
    <property type="entry name" value="MgtE N-terminal domain-like"/>
    <property type="match status" value="1"/>
</dbReference>
<dbReference type="InterPro" id="IPR006669">
    <property type="entry name" value="MgtE_transporter"/>
</dbReference>
<reference evidence="11 12" key="1">
    <citation type="submission" date="2012-09" db="EMBL/GenBank/DDBJ databases">
        <title>Genome Sequence of alkane-degrading Bacterium Alcanivorax sp. 19-m-6.</title>
        <authorList>
            <person name="Lai Q."/>
            <person name="Shao Z."/>
        </authorList>
    </citation>
    <scope>NUCLEOTIDE SEQUENCE [LARGE SCALE GENOMIC DNA]</scope>
    <source>
        <strain evidence="11 12">19-m-6</strain>
    </source>
</reference>
<dbReference type="Gene3D" id="1.25.60.10">
    <property type="entry name" value="MgtE N-terminal domain-like"/>
    <property type="match status" value="1"/>
</dbReference>
<dbReference type="CDD" id="cd04606">
    <property type="entry name" value="CBS_pair_Mg_transporter"/>
    <property type="match status" value="1"/>
</dbReference>
<dbReference type="InterPro" id="IPR036739">
    <property type="entry name" value="SLC41_membr_dom_sf"/>
</dbReference>
<keyword evidence="8" id="KW-0129">CBS domain</keyword>
<keyword evidence="12" id="KW-1185">Reference proteome</keyword>
<evidence type="ECO:0000256" key="3">
    <source>
        <dbReference type="ARBA" id="ARBA00022448"/>
    </source>
</evidence>
<protein>
    <recommendedName>
        <fullName evidence="9">Magnesium transporter MgtE</fullName>
    </recommendedName>
</protein>
<dbReference type="EMBL" id="ARXV01000004">
    <property type="protein sequence ID" value="KGD65522.1"/>
    <property type="molecule type" value="Genomic_DNA"/>
</dbReference>
<keyword evidence="4 9" id="KW-0812">Transmembrane</keyword>
<organism evidence="11 12">
    <name type="scientific">Alcanivorax nanhaiticus</name>
    <dbReference type="NCBI Taxonomy" id="1177154"/>
    <lineage>
        <taxon>Bacteria</taxon>
        <taxon>Pseudomonadati</taxon>
        <taxon>Pseudomonadota</taxon>
        <taxon>Gammaproteobacteria</taxon>
        <taxon>Oceanospirillales</taxon>
        <taxon>Alcanivoracaceae</taxon>
        <taxon>Alcanivorax</taxon>
    </lineage>
</organism>
<dbReference type="InterPro" id="IPR038076">
    <property type="entry name" value="MgtE_N_sf"/>
</dbReference>
<evidence type="ECO:0000256" key="4">
    <source>
        <dbReference type="ARBA" id="ARBA00022692"/>
    </source>
</evidence>
<feature type="transmembrane region" description="Helical" evidence="9">
    <location>
        <begin position="388"/>
        <end position="410"/>
    </location>
</feature>
<dbReference type="Pfam" id="PF00571">
    <property type="entry name" value="CBS"/>
    <property type="match status" value="2"/>
</dbReference>
<feature type="transmembrane region" description="Helical" evidence="9">
    <location>
        <begin position="319"/>
        <end position="340"/>
    </location>
</feature>
<keyword evidence="3 9" id="KW-0813">Transport</keyword>
<dbReference type="eggNOG" id="COG2239">
    <property type="taxonomic scope" value="Bacteria"/>
</dbReference>
<dbReference type="AlphaFoldDB" id="A0A095SLQ9"/>
<dbReference type="PANTHER" id="PTHR43773">
    <property type="entry name" value="MAGNESIUM TRANSPORTER MGTE"/>
    <property type="match status" value="1"/>
</dbReference>
<keyword evidence="6 9" id="KW-1133">Transmembrane helix</keyword>
<dbReference type="PROSITE" id="PS51371">
    <property type="entry name" value="CBS"/>
    <property type="match status" value="1"/>
</dbReference>
<dbReference type="InterPro" id="IPR000644">
    <property type="entry name" value="CBS_dom"/>
</dbReference>
<dbReference type="Pfam" id="PF03448">
    <property type="entry name" value="MgtE_N"/>
    <property type="match status" value="1"/>
</dbReference>
<comment type="subunit">
    <text evidence="9">Homodimer.</text>
</comment>
<evidence type="ECO:0000256" key="7">
    <source>
        <dbReference type="ARBA" id="ARBA00023136"/>
    </source>
</evidence>
<dbReference type="InterPro" id="IPR006668">
    <property type="entry name" value="Mg_transptr_MgtE_intracell_dom"/>
</dbReference>
<dbReference type="Gene3D" id="1.10.357.20">
    <property type="entry name" value="SLC41 divalent cation transporters, integral membrane domain"/>
    <property type="match status" value="1"/>
</dbReference>
<evidence type="ECO:0000256" key="2">
    <source>
        <dbReference type="ARBA" id="ARBA00009749"/>
    </source>
</evidence>
<evidence type="ECO:0000256" key="9">
    <source>
        <dbReference type="RuleBase" id="RU362011"/>
    </source>
</evidence>
<comment type="subcellular location">
    <subcellularLocation>
        <location evidence="9">Cell membrane</location>
        <topology evidence="9">Multi-pass membrane protein</topology>
    </subcellularLocation>
    <subcellularLocation>
        <location evidence="1">Membrane</location>
        <topology evidence="1">Multi-pass membrane protein</topology>
    </subcellularLocation>
</comment>
<evidence type="ECO:0000256" key="5">
    <source>
        <dbReference type="ARBA" id="ARBA00022842"/>
    </source>
</evidence>
<keyword evidence="9" id="KW-1003">Cell membrane</keyword>
<keyword evidence="5 9" id="KW-0460">Magnesium</keyword>
<dbReference type="SMART" id="SM00116">
    <property type="entry name" value="CBS"/>
    <property type="match status" value="2"/>
</dbReference>
<dbReference type="Pfam" id="PF01769">
    <property type="entry name" value="MgtE"/>
    <property type="match status" value="1"/>
</dbReference>
<gene>
    <name evidence="11" type="ORF">Y5S_01415</name>
</gene>
<evidence type="ECO:0000313" key="11">
    <source>
        <dbReference type="EMBL" id="KGD65522.1"/>
    </source>
</evidence>
<feature type="domain" description="CBS" evidence="10">
    <location>
        <begin position="205"/>
        <end position="263"/>
    </location>
</feature>
<dbReference type="GO" id="GO:0005886">
    <property type="term" value="C:plasma membrane"/>
    <property type="evidence" value="ECO:0007669"/>
    <property type="project" value="UniProtKB-SubCell"/>
</dbReference>
<accession>A0A095SLQ9</accession>
<dbReference type="PANTHER" id="PTHR43773:SF1">
    <property type="entry name" value="MAGNESIUM TRANSPORTER MGTE"/>
    <property type="match status" value="1"/>
</dbReference>
<dbReference type="Gene3D" id="3.10.580.10">
    <property type="entry name" value="CBS-domain"/>
    <property type="match status" value="1"/>
</dbReference>
<dbReference type="PATRIC" id="fig|1177154.3.peg.1441"/>
<dbReference type="GO" id="GO:0046872">
    <property type="term" value="F:metal ion binding"/>
    <property type="evidence" value="ECO:0007669"/>
    <property type="project" value="UniProtKB-KW"/>
</dbReference>
<evidence type="ECO:0000256" key="8">
    <source>
        <dbReference type="PROSITE-ProRule" id="PRU00703"/>
    </source>
</evidence>
<proteinExistence type="inferred from homology"/>
<name>A0A095SLQ9_9GAMM</name>
<evidence type="ECO:0000256" key="6">
    <source>
        <dbReference type="ARBA" id="ARBA00022989"/>
    </source>
</evidence>
<feature type="transmembrane region" description="Helical" evidence="9">
    <location>
        <begin position="361"/>
        <end position="382"/>
    </location>
</feature>
<dbReference type="InterPro" id="IPR006667">
    <property type="entry name" value="SLC41_membr_dom"/>
</dbReference>
<feature type="transmembrane region" description="Helical" evidence="9">
    <location>
        <begin position="287"/>
        <end position="307"/>
    </location>
</feature>
<evidence type="ECO:0000256" key="1">
    <source>
        <dbReference type="ARBA" id="ARBA00004141"/>
    </source>
</evidence>
<comment type="similarity">
    <text evidence="2 9">Belongs to the SLC41A transporter family.</text>
</comment>
<dbReference type="GO" id="GO:0015095">
    <property type="term" value="F:magnesium ion transmembrane transporter activity"/>
    <property type="evidence" value="ECO:0007669"/>
    <property type="project" value="UniProtKB-UniRule"/>
</dbReference>